<evidence type="ECO:0000313" key="2">
    <source>
        <dbReference type="Proteomes" id="UP001305414"/>
    </source>
</evidence>
<evidence type="ECO:0000313" key="1">
    <source>
        <dbReference type="EMBL" id="KAK5632067.1"/>
    </source>
</evidence>
<comment type="caution">
    <text evidence="1">The sequence shown here is derived from an EMBL/GenBank/DDBJ whole genome shotgun (WGS) entry which is preliminary data.</text>
</comment>
<name>A0AAN7UNA8_9PEZI</name>
<dbReference type="AlphaFoldDB" id="A0AAN7UNA8"/>
<protein>
    <submittedName>
        <fullName evidence="1">Uncharacterized protein</fullName>
    </submittedName>
</protein>
<organism evidence="1 2">
    <name type="scientific">Xylaria bambusicola</name>
    <dbReference type="NCBI Taxonomy" id="326684"/>
    <lineage>
        <taxon>Eukaryota</taxon>
        <taxon>Fungi</taxon>
        <taxon>Dikarya</taxon>
        <taxon>Ascomycota</taxon>
        <taxon>Pezizomycotina</taxon>
        <taxon>Sordariomycetes</taxon>
        <taxon>Xylariomycetidae</taxon>
        <taxon>Xylariales</taxon>
        <taxon>Xylariaceae</taxon>
        <taxon>Xylaria</taxon>
    </lineage>
</organism>
<accession>A0AAN7UNA8</accession>
<dbReference type="EMBL" id="JAWHQM010000022">
    <property type="protein sequence ID" value="KAK5632067.1"/>
    <property type="molecule type" value="Genomic_DNA"/>
</dbReference>
<dbReference type="Proteomes" id="UP001305414">
    <property type="component" value="Unassembled WGS sequence"/>
</dbReference>
<keyword evidence="2" id="KW-1185">Reference proteome</keyword>
<gene>
    <name evidence="1" type="ORF">RRF57_007781</name>
</gene>
<sequence length="66" mass="7407">MTWCEETGVVAEDGAAKGFVEGNPVLTLGNCLEYYTGIMLEIQWEFFSVEEASISLFNPIWDVPMQ</sequence>
<reference evidence="1 2" key="1">
    <citation type="submission" date="2023-10" db="EMBL/GenBank/DDBJ databases">
        <title>Draft genome sequence of Xylaria bambusicola isolate GMP-LS, the root and basal stem rot pathogen of sugarcane in Indonesia.</title>
        <authorList>
            <person name="Selvaraj P."/>
            <person name="Muralishankar V."/>
            <person name="Muruganantham S."/>
            <person name="Sp S."/>
            <person name="Haryani S."/>
            <person name="Lau K.J.X."/>
            <person name="Naqvi N.I."/>
        </authorList>
    </citation>
    <scope>NUCLEOTIDE SEQUENCE [LARGE SCALE GENOMIC DNA]</scope>
    <source>
        <strain evidence="1">GMP-LS</strain>
    </source>
</reference>
<proteinExistence type="predicted"/>